<dbReference type="GO" id="GO:0070497">
    <property type="term" value="F:6-carboxytetrahydropterin synthase activity"/>
    <property type="evidence" value="ECO:0007669"/>
    <property type="project" value="UniProtKB-EC"/>
</dbReference>
<evidence type="ECO:0000256" key="6">
    <source>
        <dbReference type="ARBA" id="ARBA00022723"/>
    </source>
</evidence>
<dbReference type="Pfam" id="PF01242">
    <property type="entry name" value="PTPS"/>
    <property type="match status" value="1"/>
</dbReference>
<dbReference type="Gene3D" id="3.30.479.10">
    <property type="entry name" value="6-pyruvoyl tetrahydropterin synthase/QueD"/>
    <property type="match status" value="2"/>
</dbReference>
<accession>A0A9J6ZXG4</accession>
<dbReference type="Proteomes" id="UP001056649">
    <property type="component" value="Chromosome"/>
</dbReference>
<dbReference type="KEGG" id="eps:L0Y14_15225"/>
<organism evidence="11 12">
    <name type="scientific">Candidatus Endoriftia persephonae</name>
    <dbReference type="NCBI Taxonomy" id="393765"/>
    <lineage>
        <taxon>Bacteria</taxon>
        <taxon>Pseudomonadati</taxon>
        <taxon>Pseudomonadota</taxon>
        <taxon>Gammaproteobacteria</taxon>
        <taxon>Chromatiales</taxon>
        <taxon>Sedimenticolaceae</taxon>
        <taxon>Candidatus Endoriftia</taxon>
    </lineage>
</organism>
<keyword evidence="12" id="KW-1185">Reference proteome</keyword>
<dbReference type="GO" id="GO:0046872">
    <property type="term" value="F:metal ion binding"/>
    <property type="evidence" value="ECO:0007669"/>
    <property type="project" value="UniProtKB-KW"/>
</dbReference>
<comment type="pathway">
    <text evidence="2">Purine metabolism; 7-cyano-7-deazaguanine biosynthesis.</text>
</comment>
<proteinExistence type="inferred from homology"/>
<dbReference type="EC" id="4.1.2.50" evidence="4"/>
<dbReference type="EMBL" id="CP090569">
    <property type="protein sequence ID" value="USF87450.1"/>
    <property type="molecule type" value="Genomic_DNA"/>
</dbReference>
<sequence>MTRLFVNRLTVIDFSYLDPHRGLLGESWLVDVELEGGLDAQGMVLDFAEVKRQVKQSLDQHFDHKLLVPNANPGLKLTQQGEMLELRFTLDNGRFIHHRSPTDAICLIDALRIDSEAVTQAIEATLTPLMPTNVKRLGIHLYPEPCDGAGYQYSHGLQQHAGNCQRIAHGHRSPIQILRNGQRDATLEQEWAARWRDIFICSRSYVQGENVEDGVRYLQIAYQAAQGPFELQLPASCCYLIDTDSTVENLAQHIAETLKAEHPSEHFLVRAYEGVGKGAIGEA</sequence>
<comment type="catalytic activity">
    <reaction evidence="10">
        <text>7,8-dihydroneopterin 3'-triphosphate + H2O = 6-carboxy-5,6,7,8-tetrahydropterin + triphosphate + acetaldehyde + 2 H(+)</text>
        <dbReference type="Rhea" id="RHEA:27966"/>
        <dbReference type="ChEBI" id="CHEBI:15343"/>
        <dbReference type="ChEBI" id="CHEBI:15377"/>
        <dbReference type="ChEBI" id="CHEBI:15378"/>
        <dbReference type="ChEBI" id="CHEBI:18036"/>
        <dbReference type="ChEBI" id="CHEBI:58462"/>
        <dbReference type="ChEBI" id="CHEBI:61032"/>
        <dbReference type="EC" id="4.1.2.50"/>
    </reaction>
</comment>
<comment type="similarity">
    <text evidence="3">Belongs to the PTPS family. QueD subfamily.</text>
</comment>
<evidence type="ECO:0000256" key="4">
    <source>
        <dbReference type="ARBA" id="ARBA00012982"/>
    </source>
</evidence>
<dbReference type="PANTHER" id="PTHR12589">
    <property type="entry name" value="PYRUVOYL TETRAHYDROBIOPTERIN SYNTHASE"/>
    <property type="match status" value="1"/>
</dbReference>
<reference evidence="11" key="1">
    <citation type="journal article" date="2022" name="Mol. Ecol. Resour.">
        <title>The complete and closed genome of the facultative generalist Candidatus Endoriftia persephone from deep-sea hydrothermal vents.</title>
        <authorList>
            <person name="de Oliveira A.L."/>
            <person name="Srivastava A."/>
            <person name="Espada-Hinojosa S."/>
            <person name="Bright M."/>
        </authorList>
    </citation>
    <scope>NUCLEOTIDE SEQUENCE</scope>
    <source>
        <strain evidence="11">Tica-EPR-9o50.N</strain>
    </source>
</reference>
<keyword evidence="6" id="KW-0479">Metal-binding</keyword>
<dbReference type="AlphaFoldDB" id="A0A9J6ZXG4"/>
<evidence type="ECO:0000256" key="2">
    <source>
        <dbReference type="ARBA" id="ARBA00005061"/>
    </source>
</evidence>
<dbReference type="RefSeq" id="WP_006474877.1">
    <property type="nucleotide sequence ID" value="NZ_CP090569.1"/>
</dbReference>
<dbReference type="InterPro" id="IPR007115">
    <property type="entry name" value="6-PTP_synth/QueD"/>
</dbReference>
<dbReference type="SUPFAM" id="SSF55620">
    <property type="entry name" value="Tetrahydrobiopterin biosynthesis enzymes-like"/>
    <property type="match status" value="2"/>
</dbReference>
<keyword evidence="7" id="KW-0862">Zinc</keyword>
<evidence type="ECO:0000256" key="1">
    <source>
        <dbReference type="ARBA" id="ARBA00001947"/>
    </source>
</evidence>
<dbReference type="PANTHER" id="PTHR12589:SF7">
    <property type="entry name" value="6-PYRUVOYL TETRAHYDROBIOPTERIN SYNTHASE"/>
    <property type="match status" value="1"/>
</dbReference>
<dbReference type="InterPro" id="IPR038418">
    <property type="entry name" value="6-PTP_synth/QueD_sf"/>
</dbReference>
<evidence type="ECO:0000256" key="9">
    <source>
        <dbReference type="ARBA" id="ARBA00031449"/>
    </source>
</evidence>
<keyword evidence="8" id="KW-0456">Lyase</keyword>
<protein>
    <recommendedName>
        <fullName evidence="5">6-carboxy-5,6,7,8-tetrahydropterin synthase</fullName>
        <ecNumber evidence="4">4.1.2.50</ecNumber>
    </recommendedName>
    <alternativeName>
        <fullName evidence="9">Queuosine biosynthesis protein QueD</fullName>
    </alternativeName>
</protein>
<evidence type="ECO:0000313" key="11">
    <source>
        <dbReference type="EMBL" id="USF87450.1"/>
    </source>
</evidence>
<gene>
    <name evidence="11" type="ORF">L0Y14_15225</name>
</gene>
<comment type="cofactor">
    <cofactor evidence="1">
        <name>Zn(2+)</name>
        <dbReference type="ChEBI" id="CHEBI:29105"/>
    </cofactor>
</comment>
<evidence type="ECO:0000256" key="3">
    <source>
        <dbReference type="ARBA" id="ARBA00008900"/>
    </source>
</evidence>
<evidence type="ECO:0000256" key="8">
    <source>
        <dbReference type="ARBA" id="ARBA00023239"/>
    </source>
</evidence>
<evidence type="ECO:0000256" key="10">
    <source>
        <dbReference type="ARBA" id="ARBA00048807"/>
    </source>
</evidence>
<evidence type="ECO:0000256" key="5">
    <source>
        <dbReference type="ARBA" id="ARBA00018141"/>
    </source>
</evidence>
<name>A0A9J6ZXG4_9GAMM</name>
<evidence type="ECO:0000256" key="7">
    <source>
        <dbReference type="ARBA" id="ARBA00022833"/>
    </source>
</evidence>
<evidence type="ECO:0000313" key="12">
    <source>
        <dbReference type="Proteomes" id="UP001056649"/>
    </source>
</evidence>